<dbReference type="eggNOG" id="COG0760">
    <property type="taxonomic scope" value="Bacteria"/>
</dbReference>
<feature type="chain" id="PRO_5007913916" evidence="2">
    <location>
        <begin position="22"/>
        <end position="448"/>
    </location>
</feature>
<dbReference type="PANTHER" id="PTHR47245:SF2">
    <property type="entry name" value="PEPTIDYL-PROLYL CIS-TRANS ISOMERASE HP_0175-RELATED"/>
    <property type="match status" value="1"/>
</dbReference>
<reference evidence="4 5" key="1">
    <citation type="journal article" date="2011" name="Stand. Genomic Sci.">
        <title>Complete genome sequence of Weeksella virosa type strain (9751).</title>
        <authorList>
            <person name="Lang E."/>
            <person name="Teshima H."/>
            <person name="Lucas S."/>
            <person name="Lapidus A."/>
            <person name="Hammon N."/>
            <person name="Deshpande S."/>
            <person name="Nolan M."/>
            <person name="Cheng J.F."/>
            <person name="Pitluck S."/>
            <person name="Liolios K."/>
            <person name="Pagani I."/>
            <person name="Mikhailova N."/>
            <person name="Ivanova N."/>
            <person name="Mavromatis K."/>
            <person name="Pati A."/>
            <person name="Tapia R."/>
            <person name="Han C."/>
            <person name="Goodwin L."/>
            <person name="Chen A."/>
            <person name="Palaniappan K."/>
            <person name="Land M."/>
            <person name="Hauser L."/>
            <person name="Chang Y.J."/>
            <person name="Jeffries C.D."/>
            <person name="Brambilla E.M."/>
            <person name="Kopitz M."/>
            <person name="Rohde M."/>
            <person name="Goker M."/>
            <person name="Tindall B.J."/>
            <person name="Detter J.C."/>
            <person name="Woyke T."/>
            <person name="Bristow J."/>
            <person name="Eisen J.A."/>
            <person name="Markowitz V."/>
            <person name="Hugenholtz P."/>
            <person name="Klenk H.P."/>
            <person name="Kyrpides N.C."/>
        </authorList>
    </citation>
    <scope>NUCLEOTIDE SEQUENCE [LARGE SCALE GENOMIC DNA]</scope>
    <source>
        <strain evidence="5">ATCC 43766 / DSM 16922 / JCM 21250 / NBRC 16016 / NCTC 11634 / CL345/78</strain>
    </source>
</reference>
<dbReference type="AlphaFoldDB" id="F0NYI0"/>
<evidence type="ECO:0000259" key="3">
    <source>
        <dbReference type="PROSITE" id="PS50198"/>
    </source>
</evidence>
<keyword evidence="2" id="KW-0732">Signal</keyword>
<evidence type="ECO:0000313" key="5">
    <source>
        <dbReference type="Proteomes" id="UP000008641"/>
    </source>
</evidence>
<dbReference type="PROSITE" id="PS50198">
    <property type="entry name" value="PPIC_PPIASE_2"/>
    <property type="match status" value="2"/>
</dbReference>
<dbReference type="GO" id="GO:0003755">
    <property type="term" value="F:peptidyl-prolyl cis-trans isomerase activity"/>
    <property type="evidence" value="ECO:0007669"/>
    <property type="project" value="UniProtKB-KW"/>
</dbReference>
<proteinExistence type="predicted"/>
<dbReference type="InterPro" id="IPR027304">
    <property type="entry name" value="Trigger_fact/SurA_dom_sf"/>
</dbReference>
<dbReference type="RefSeq" id="WP_013597492.1">
    <property type="nucleotide sequence ID" value="NC_015144.1"/>
</dbReference>
<evidence type="ECO:0000256" key="1">
    <source>
        <dbReference type="PROSITE-ProRule" id="PRU00278"/>
    </source>
</evidence>
<dbReference type="InterPro" id="IPR046357">
    <property type="entry name" value="PPIase_dom_sf"/>
</dbReference>
<keyword evidence="1 4" id="KW-0413">Isomerase</keyword>
<keyword evidence="1" id="KW-0697">Rotamase</keyword>
<dbReference type="OrthoDB" id="14196at2"/>
<dbReference type="InterPro" id="IPR000297">
    <property type="entry name" value="PPIase_PpiC"/>
</dbReference>
<dbReference type="Gene3D" id="3.10.50.40">
    <property type="match status" value="2"/>
</dbReference>
<dbReference type="InterPro" id="IPR050245">
    <property type="entry name" value="PrsA_foldase"/>
</dbReference>
<dbReference type="Pfam" id="PF00639">
    <property type="entry name" value="Rotamase"/>
    <property type="match status" value="2"/>
</dbReference>
<dbReference type="SUPFAM" id="SSF109998">
    <property type="entry name" value="Triger factor/SurA peptide-binding domain-like"/>
    <property type="match status" value="1"/>
</dbReference>
<dbReference type="Gene3D" id="1.10.4030.10">
    <property type="entry name" value="Porin chaperone SurA, peptide-binding domain"/>
    <property type="match status" value="1"/>
</dbReference>
<evidence type="ECO:0000313" key="4">
    <source>
        <dbReference type="EMBL" id="ADX67100.1"/>
    </source>
</evidence>
<accession>F0NYI0</accession>
<evidence type="ECO:0000256" key="2">
    <source>
        <dbReference type="SAM" id="SignalP"/>
    </source>
</evidence>
<reference evidence="5" key="2">
    <citation type="journal article" date="2011" name="Stand. Genomic Sci.">
        <title>Complete genome sequence of Weeksella virosa type strain (9751T).</title>
        <authorList>
            <person name="Lang E."/>
            <person name="Teshima H."/>
            <person name="Lucas S."/>
            <person name="Lapidus A."/>
            <person name="Hammon N."/>
            <person name="Deshpande S."/>
            <person name="Nolan M."/>
            <person name="Cheng J."/>
            <person name="Pitluck S."/>
            <person name="Liolios K."/>
            <person name="Pagani I."/>
            <person name="Mikhailova N."/>
            <person name="Ivanova N."/>
            <person name="Mavromatis K."/>
            <person name="Pati A."/>
            <person name="Tapia R."/>
            <person name="Han C."/>
            <person name="Goodwin L."/>
            <person name="Chen A."/>
            <person name="Palaniappan K."/>
            <person name="Land M."/>
            <person name="Hauser L."/>
            <person name="Chang Y."/>
            <person name="Jeffries C."/>
            <person name="Brambilla E."/>
            <person name="Kopitz M."/>
            <person name="Rohde M."/>
            <person name="Goker M."/>
            <person name="Tindall B."/>
            <person name="Detter J."/>
            <person name="Woyke T."/>
            <person name="Bristow J."/>
            <person name="Eisen J."/>
            <person name="Markowitz V."/>
            <person name="Hugenholtz P."/>
            <person name="Klenk H."/>
            <person name="Kyrpides N."/>
        </authorList>
    </citation>
    <scope>NUCLEOTIDE SEQUENCE [LARGE SCALE GENOMIC DNA]</scope>
    <source>
        <strain evidence="5">ATCC 43766 / DSM 16922 / JCM 21250 / NBRC 16016 / NCTC 11634 / CL345/78</strain>
    </source>
</reference>
<feature type="domain" description="PpiC" evidence="3">
    <location>
        <begin position="276"/>
        <end position="385"/>
    </location>
</feature>
<keyword evidence="5" id="KW-1185">Reference proteome</keyword>
<organism evidence="4 5">
    <name type="scientific">Weeksella virosa (strain ATCC 43766 / DSM 16922 / JCM 21250 / CCUG 30538 / CDC 9751 / IAM 14551 / NBRC 16016 / NCTC 11634 / CL345/78)</name>
    <dbReference type="NCBI Taxonomy" id="865938"/>
    <lineage>
        <taxon>Bacteria</taxon>
        <taxon>Pseudomonadati</taxon>
        <taxon>Bacteroidota</taxon>
        <taxon>Flavobacteriia</taxon>
        <taxon>Flavobacteriales</taxon>
        <taxon>Weeksellaceae</taxon>
        <taxon>Weeksella</taxon>
    </lineage>
</organism>
<dbReference type="Proteomes" id="UP000008641">
    <property type="component" value="Chromosome"/>
</dbReference>
<gene>
    <name evidence="4" type="ordered locus">Weevi_0381</name>
</gene>
<sequence>MKYTVLLLTLFMCSIAQGLFAQTHKANKIEGIAAVVGDEIVLDSDVERDFQTAKLQGMEVKDRCEFLNNMLLEKVLIDRAKQDTLVVVTNDEVQRTLKGQIERFTQQIGSEKAVIDYFGFKTKAELENELQYYIRDNIYAREKRERVVSGLDATPEEVRMFFEEHKTELPDVKDEYSISHIILYPEIDPENEQKVIDELKQIKKDVEEGSSFATKAILYSEDPGSATNGGQYLKVKRGMMVKEFDAVAFNLDEGQVSEPFKTDFGYHIIQLEKRKGQELDLRHILITLKPTDEEIAKTKHKLDSIRILINEGKMSFKDAALRFSDDKMTKYNEGNLMNPQTGEDRFERAQMSANVSSALVGLNDGDISPVFVDEYENKKVVRLIRMNGFYPEHKINFEQDYSSLKRFTIRFKEQNVLMDWVKKQIPETFVKIGEDYKDCKFDLNWENN</sequence>
<feature type="domain" description="PpiC" evidence="3">
    <location>
        <begin position="173"/>
        <end position="273"/>
    </location>
</feature>
<protein>
    <submittedName>
        <fullName evidence="4">PpiC-type peptidyl-prolyl cis-trans isomerase</fullName>
    </submittedName>
</protein>
<dbReference type="HOGENOM" id="CLU_034646_13_0_10"/>
<dbReference type="KEGG" id="wvi:Weevi_0381"/>
<dbReference type="STRING" id="865938.Weevi_0381"/>
<feature type="signal peptide" evidence="2">
    <location>
        <begin position="1"/>
        <end position="21"/>
    </location>
</feature>
<dbReference type="EMBL" id="CP002455">
    <property type="protein sequence ID" value="ADX67100.1"/>
    <property type="molecule type" value="Genomic_DNA"/>
</dbReference>
<dbReference type="SUPFAM" id="SSF54534">
    <property type="entry name" value="FKBP-like"/>
    <property type="match status" value="2"/>
</dbReference>
<name>F0NYI0_WEEVC</name>
<dbReference type="PANTHER" id="PTHR47245">
    <property type="entry name" value="PEPTIDYLPROLYL ISOMERASE"/>
    <property type="match status" value="1"/>
</dbReference>